<feature type="transmembrane region" description="Helical" evidence="1">
    <location>
        <begin position="188"/>
        <end position="209"/>
    </location>
</feature>
<gene>
    <name evidence="2" type="ORF">IZO911_LOCUS20870</name>
</gene>
<evidence type="ECO:0000313" key="3">
    <source>
        <dbReference type="Proteomes" id="UP000663860"/>
    </source>
</evidence>
<protein>
    <submittedName>
        <fullName evidence="2">Uncharacterized protein</fullName>
    </submittedName>
</protein>
<accession>A0A814L8K3</accession>
<feature type="transmembrane region" description="Helical" evidence="1">
    <location>
        <begin position="150"/>
        <end position="176"/>
    </location>
</feature>
<organism evidence="2 3">
    <name type="scientific">Adineta steineri</name>
    <dbReference type="NCBI Taxonomy" id="433720"/>
    <lineage>
        <taxon>Eukaryota</taxon>
        <taxon>Metazoa</taxon>
        <taxon>Spiralia</taxon>
        <taxon>Gnathifera</taxon>
        <taxon>Rotifera</taxon>
        <taxon>Eurotatoria</taxon>
        <taxon>Bdelloidea</taxon>
        <taxon>Adinetida</taxon>
        <taxon>Adinetidae</taxon>
        <taxon>Adineta</taxon>
    </lineage>
</organism>
<name>A0A814L8K3_9BILA</name>
<keyword evidence="1" id="KW-1133">Transmembrane helix</keyword>
<evidence type="ECO:0000313" key="2">
    <source>
        <dbReference type="EMBL" id="CAF1060903.1"/>
    </source>
</evidence>
<dbReference type="Proteomes" id="UP000663860">
    <property type="component" value="Unassembled WGS sequence"/>
</dbReference>
<reference evidence="2" key="1">
    <citation type="submission" date="2021-02" db="EMBL/GenBank/DDBJ databases">
        <authorList>
            <person name="Nowell W R."/>
        </authorList>
    </citation>
    <scope>NUCLEOTIDE SEQUENCE</scope>
</reference>
<sequence>MSIIDRFIDADKEPTRPRMPIEGYEKKPLVSLEEAVQKVKDLVHDFDRILWLTKRDLTTPVDGLNIDESAAIRLYTLQWSQPYESLYAQLNRTLRAELPKHIPKIAAFSWGFVFIIYYGVLLCSAGLFNFASTISMLLLVKNVPPIITYIMYGLFGLQMLTFLVAFIIDAIIVRLINVHEFIFILRNIFHFISTPFVLVAYSLVELYALHEVVIFGKKVCKHGASAKNVLN</sequence>
<evidence type="ECO:0000256" key="1">
    <source>
        <dbReference type="SAM" id="Phobius"/>
    </source>
</evidence>
<comment type="caution">
    <text evidence="2">The sequence shown here is derived from an EMBL/GenBank/DDBJ whole genome shotgun (WGS) entry which is preliminary data.</text>
</comment>
<keyword evidence="1" id="KW-0812">Transmembrane</keyword>
<proteinExistence type="predicted"/>
<dbReference type="EMBL" id="CAJNOE010000220">
    <property type="protein sequence ID" value="CAF1060903.1"/>
    <property type="molecule type" value="Genomic_DNA"/>
</dbReference>
<keyword evidence="1" id="KW-0472">Membrane</keyword>
<feature type="transmembrane region" description="Helical" evidence="1">
    <location>
        <begin position="105"/>
        <end position="130"/>
    </location>
</feature>
<dbReference type="AlphaFoldDB" id="A0A814L8K3"/>